<dbReference type="EMBL" id="SJPL01000001">
    <property type="protein sequence ID" value="TWT70540.1"/>
    <property type="molecule type" value="Genomic_DNA"/>
</dbReference>
<dbReference type="Proteomes" id="UP000317238">
    <property type="component" value="Unassembled WGS sequence"/>
</dbReference>
<proteinExistence type="predicted"/>
<evidence type="ECO:0000313" key="1">
    <source>
        <dbReference type="EMBL" id="TWT70540.1"/>
    </source>
</evidence>
<protein>
    <submittedName>
        <fullName evidence="1">Uncharacterized protein</fullName>
    </submittedName>
</protein>
<reference evidence="1 2" key="1">
    <citation type="submission" date="2019-02" db="EMBL/GenBank/DDBJ databases">
        <title>Deep-cultivation of Planctomycetes and their phenomic and genomic characterization uncovers novel biology.</title>
        <authorList>
            <person name="Wiegand S."/>
            <person name="Jogler M."/>
            <person name="Boedeker C."/>
            <person name="Pinto D."/>
            <person name="Vollmers J."/>
            <person name="Rivas-Marin E."/>
            <person name="Kohn T."/>
            <person name="Peeters S.H."/>
            <person name="Heuer A."/>
            <person name="Rast P."/>
            <person name="Oberbeckmann S."/>
            <person name="Bunk B."/>
            <person name="Jeske O."/>
            <person name="Meyerdierks A."/>
            <person name="Storesund J.E."/>
            <person name="Kallscheuer N."/>
            <person name="Luecker S."/>
            <person name="Lage O.M."/>
            <person name="Pohl T."/>
            <person name="Merkel B.J."/>
            <person name="Hornburger P."/>
            <person name="Mueller R.-W."/>
            <person name="Bruemmer F."/>
            <person name="Labrenz M."/>
            <person name="Spormann A.M."/>
            <person name="Op Den Camp H."/>
            <person name="Overmann J."/>
            <person name="Amann R."/>
            <person name="Jetten M.S.M."/>
            <person name="Mascher T."/>
            <person name="Medema M.H."/>
            <person name="Devos D.P."/>
            <person name="Kaster A.-K."/>
            <person name="Ovreas L."/>
            <person name="Rohde M."/>
            <person name="Galperin M.Y."/>
            <person name="Jogler C."/>
        </authorList>
    </citation>
    <scope>NUCLEOTIDE SEQUENCE [LARGE SCALE GENOMIC DNA]</scope>
    <source>
        <strain evidence="1 2">Pan14r</strain>
    </source>
</reference>
<name>A0A5C5Y5P8_9PLAN</name>
<gene>
    <name evidence="1" type="ORF">Pan14r_28470</name>
</gene>
<evidence type="ECO:0000313" key="2">
    <source>
        <dbReference type="Proteomes" id="UP000317238"/>
    </source>
</evidence>
<comment type="caution">
    <text evidence="1">The sequence shown here is derived from an EMBL/GenBank/DDBJ whole genome shotgun (WGS) entry which is preliminary data.</text>
</comment>
<sequence>MVQRHVTFSRMRLSATNQEMGVPIRIALAVFCLALVPASGGCVFHSAFELQGCHPPKHVRCYYGYQPTHWNDGDAWCVGRGNCSNSCISQDGLDTHMGSKIVGHLDVSVSQSVASDQLNSVPDLGVEESFPEEVEIDGSFEQLILSNSP</sequence>
<organism evidence="1 2">
    <name type="scientific">Crateriforma conspicua</name>
    <dbReference type="NCBI Taxonomy" id="2527996"/>
    <lineage>
        <taxon>Bacteria</taxon>
        <taxon>Pseudomonadati</taxon>
        <taxon>Planctomycetota</taxon>
        <taxon>Planctomycetia</taxon>
        <taxon>Planctomycetales</taxon>
        <taxon>Planctomycetaceae</taxon>
        <taxon>Crateriforma</taxon>
    </lineage>
</organism>
<keyword evidence="2" id="KW-1185">Reference proteome</keyword>
<dbReference type="AlphaFoldDB" id="A0A5C5Y5P8"/>
<accession>A0A5C5Y5P8</accession>